<dbReference type="Proteomes" id="UP001237448">
    <property type="component" value="Unassembled WGS sequence"/>
</dbReference>
<keyword evidence="3" id="KW-0804">Transcription</keyword>
<reference evidence="5 6" key="1">
    <citation type="submission" date="2023-07" db="EMBL/GenBank/DDBJ databases">
        <title>Genomic Encyclopedia of Type Strains, Phase IV (KMG-IV): sequencing the most valuable type-strain genomes for metagenomic binning, comparative biology and taxonomic classification.</title>
        <authorList>
            <person name="Goeker M."/>
        </authorList>
    </citation>
    <scope>NUCLEOTIDE SEQUENCE [LARGE SCALE GENOMIC DNA]</scope>
    <source>
        <strain evidence="5 6">DSM 5896</strain>
    </source>
</reference>
<evidence type="ECO:0000313" key="5">
    <source>
        <dbReference type="EMBL" id="MDQ0390703.1"/>
    </source>
</evidence>
<keyword evidence="6" id="KW-1185">Reference proteome</keyword>
<proteinExistence type="predicted"/>
<sequence>MSIVSYRQANGSAQFFSKAAVVRTRNARFVASASSALTADAGQTPLGILLVPLHGATVTQSGGRTLEWEKGRSGVFLPPIGCRASSTARSVIGIDIDPAVLEPMVATMIGGRPRSASFEALDFAAPRTLKLKAQGVDLGRLLIQHCALLDTLNCDAALIERAGFDDAILRAALYVMCPQLLLADTGPVEKSRTAIDTACDYIDANLARRITLTDLEAVTGLSSRRLQYAFRAAFDRTPMQWVTLRRLEAVHRRLQFARDGENLTGVAGAYFTNLGDFARLYKRRYGQLPSQTLKSALNNRTFAR</sequence>
<evidence type="ECO:0000256" key="3">
    <source>
        <dbReference type="ARBA" id="ARBA00023163"/>
    </source>
</evidence>
<organism evidence="5 6">
    <name type="scientific">Labrys monachus</name>
    <dbReference type="NCBI Taxonomy" id="217067"/>
    <lineage>
        <taxon>Bacteria</taxon>
        <taxon>Pseudomonadati</taxon>
        <taxon>Pseudomonadota</taxon>
        <taxon>Alphaproteobacteria</taxon>
        <taxon>Hyphomicrobiales</taxon>
        <taxon>Xanthobacteraceae</taxon>
        <taxon>Labrys</taxon>
    </lineage>
</organism>
<dbReference type="InterPro" id="IPR009057">
    <property type="entry name" value="Homeodomain-like_sf"/>
</dbReference>
<evidence type="ECO:0000256" key="1">
    <source>
        <dbReference type="ARBA" id="ARBA00023015"/>
    </source>
</evidence>
<keyword evidence="1" id="KW-0805">Transcription regulation</keyword>
<dbReference type="PROSITE" id="PS01124">
    <property type="entry name" value="HTH_ARAC_FAMILY_2"/>
    <property type="match status" value="1"/>
</dbReference>
<evidence type="ECO:0000256" key="2">
    <source>
        <dbReference type="ARBA" id="ARBA00023125"/>
    </source>
</evidence>
<gene>
    <name evidence="5" type="ORF">J3R73_000495</name>
</gene>
<dbReference type="InterPro" id="IPR018060">
    <property type="entry name" value="HTH_AraC"/>
</dbReference>
<dbReference type="PANTHER" id="PTHR46796">
    <property type="entry name" value="HTH-TYPE TRANSCRIPTIONAL ACTIVATOR RHAS-RELATED"/>
    <property type="match status" value="1"/>
</dbReference>
<dbReference type="RefSeq" id="WP_307422063.1">
    <property type="nucleotide sequence ID" value="NZ_JAUSVK010000001.1"/>
</dbReference>
<evidence type="ECO:0000313" key="6">
    <source>
        <dbReference type="Proteomes" id="UP001237448"/>
    </source>
</evidence>
<dbReference type="Pfam" id="PF12833">
    <property type="entry name" value="HTH_18"/>
    <property type="match status" value="1"/>
</dbReference>
<name>A0ABU0F7W3_9HYPH</name>
<dbReference type="Gene3D" id="1.10.10.60">
    <property type="entry name" value="Homeodomain-like"/>
    <property type="match status" value="1"/>
</dbReference>
<accession>A0ABU0F7W3</accession>
<protein>
    <submittedName>
        <fullName evidence="5">AraC-like DNA-binding protein</fullName>
    </submittedName>
</protein>
<dbReference type="SMART" id="SM00342">
    <property type="entry name" value="HTH_ARAC"/>
    <property type="match status" value="1"/>
</dbReference>
<dbReference type="SUPFAM" id="SSF46689">
    <property type="entry name" value="Homeodomain-like"/>
    <property type="match status" value="1"/>
</dbReference>
<evidence type="ECO:0000259" key="4">
    <source>
        <dbReference type="PROSITE" id="PS01124"/>
    </source>
</evidence>
<dbReference type="EMBL" id="JAUSVK010000001">
    <property type="protein sequence ID" value="MDQ0390703.1"/>
    <property type="molecule type" value="Genomic_DNA"/>
</dbReference>
<feature type="domain" description="HTH araC/xylS-type" evidence="4">
    <location>
        <begin position="196"/>
        <end position="295"/>
    </location>
</feature>
<comment type="caution">
    <text evidence="5">The sequence shown here is derived from an EMBL/GenBank/DDBJ whole genome shotgun (WGS) entry which is preliminary data.</text>
</comment>
<keyword evidence="2" id="KW-0238">DNA-binding</keyword>
<dbReference type="InterPro" id="IPR050204">
    <property type="entry name" value="AraC_XylS_family_regulators"/>
</dbReference>